<sequence length="346" mass="40189">MNPTAVKLPESVHLKQIIIDIENRRQDLQSQDVCTTLSKIQPKFIESSFCNEIGHLMYLELEVKKIRESSYNPTWEYSEISEILRMPSKLADANKYRKPSEWPLDMDTLASNFFEISSAEKFLKEDEKGPIKRHWLVIDFILSLEMAKILPIYQNLNENDKVILFKKVGLINAILMQCFYSLENNSNTILFPDGVMPLKMLFTVYKQFGVTHASKLYIDTFCRSIETLHRIGIDSNEYVLLKAIIFCYPAVQNLSEEAQKLLRKQQEIYALILLRHLQARLGDIAGAKQYSDVITLIGTFFYFAECHKQTHIIPPVEMKQANPLCLENLQRLYMNSTPRILEKILL</sequence>
<dbReference type="SUPFAM" id="SSF48508">
    <property type="entry name" value="Nuclear receptor ligand-binding domain"/>
    <property type="match status" value="1"/>
</dbReference>
<dbReference type="PANTHER" id="PTHR45886">
    <property type="entry name" value="NUCLEAR HORMONE RECEPTOR FAMILY-RELATED-RELATED"/>
    <property type="match status" value="1"/>
</dbReference>
<name>A0A914DXA6_9BILA</name>
<evidence type="ECO:0000313" key="7">
    <source>
        <dbReference type="WBParaSite" id="ACRNAN_scaffold4418.g22024.t1"/>
    </source>
</evidence>
<keyword evidence="3" id="KW-0804">Transcription</keyword>
<keyword evidence="4" id="KW-0675">Receptor</keyword>
<evidence type="ECO:0000256" key="1">
    <source>
        <dbReference type="ARBA" id="ARBA00005993"/>
    </source>
</evidence>
<dbReference type="InterPro" id="IPR000536">
    <property type="entry name" value="Nucl_hrmn_rcpt_lig-bd"/>
</dbReference>
<dbReference type="InterPro" id="IPR035500">
    <property type="entry name" value="NHR-like_dom_sf"/>
</dbReference>
<dbReference type="Proteomes" id="UP000887540">
    <property type="component" value="Unplaced"/>
</dbReference>
<dbReference type="Gene3D" id="1.10.565.10">
    <property type="entry name" value="Retinoid X Receptor"/>
    <property type="match status" value="1"/>
</dbReference>
<dbReference type="Pfam" id="PF00104">
    <property type="entry name" value="Hormone_recep"/>
    <property type="match status" value="1"/>
</dbReference>
<feature type="domain" description="NR LBD" evidence="5">
    <location>
        <begin position="105"/>
        <end position="333"/>
    </location>
</feature>
<reference evidence="7" key="1">
    <citation type="submission" date="2022-11" db="UniProtKB">
        <authorList>
            <consortium name="WormBaseParasite"/>
        </authorList>
    </citation>
    <scope>IDENTIFICATION</scope>
</reference>
<dbReference type="WBParaSite" id="ACRNAN_scaffold4418.g22024.t1">
    <property type="protein sequence ID" value="ACRNAN_scaffold4418.g22024.t1"/>
    <property type="gene ID" value="ACRNAN_scaffold4418.g22024"/>
</dbReference>
<evidence type="ECO:0000256" key="4">
    <source>
        <dbReference type="ARBA" id="ARBA00023170"/>
    </source>
</evidence>
<dbReference type="PANTHER" id="PTHR45886:SF18">
    <property type="entry name" value="NR LBD DOMAIN-CONTAINING PROTEIN-RELATED"/>
    <property type="match status" value="1"/>
</dbReference>
<evidence type="ECO:0000256" key="2">
    <source>
        <dbReference type="ARBA" id="ARBA00023015"/>
    </source>
</evidence>
<evidence type="ECO:0000259" key="5">
    <source>
        <dbReference type="PROSITE" id="PS51843"/>
    </source>
</evidence>
<evidence type="ECO:0000256" key="3">
    <source>
        <dbReference type="ARBA" id="ARBA00023163"/>
    </source>
</evidence>
<evidence type="ECO:0000313" key="6">
    <source>
        <dbReference type="Proteomes" id="UP000887540"/>
    </source>
</evidence>
<accession>A0A914DXA6</accession>
<dbReference type="PROSITE" id="PS51843">
    <property type="entry name" value="NR_LBD"/>
    <property type="match status" value="1"/>
</dbReference>
<dbReference type="SMART" id="SM00430">
    <property type="entry name" value="HOLI"/>
    <property type="match status" value="1"/>
</dbReference>
<keyword evidence="6" id="KW-1185">Reference proteome</keyword>
<organism evidence="6 7">
    <name type="scientific">Acrobeloides nanus</name>
    <dbReference type="NCBI Taxonomy" id="290746"/>
    <lineage>
        <taxon>Eukaryota</taxon>
        <taxon>Metazoa</taxon>
        <taxon>Ecdysozoa</taxon>
        <taxon>Nematoda</taxon>
        <taxon>Chromadorea</taxon>
        <taxon>Rhabditida</taxon>
        <taxon>Tylenchina</taxon>
        <taxon>Cephalobomorpha</taxon>
        <taxon>Cephaloboidea</taxon>
        <taxon>Cephalobidae</taxon>
        <taxon>Acrobeloides</taxon>
    </lineage>
</organism>
<dbReference type="AlphaFoldDB" id="A0A914DXA6"/>
<keyword evidence="2" id="KW-0805">Transcription regulation</keyword>
<proteinExistence type="inferred from homology"/>
<comment type="similarity">
    <text evidence="1">Belongs to the nuclear hormone receptor family.</text>
</comment>
<protein>
    <submittedName>
        <fullName evidence="7">NR LBD domain-containing protein</fullName>
    </submittedName>
</protein>